<dbReference type="Gene3D" id="1.25.40.290">
    <property type="entry name" value="ARM repeat domains"/>
    <property type="match status" value="1"/>
</dbReference>
<keyword evidence="2" id="KW-1185">Reference proteome</keyword>
<dbReference type="EMBL" id="JAOVZB010000009">
    <property type="protein sequence ID" value="MCV2404084.1"/>
    <property type="molecule type" value="Genomic_DNA"/>
</dbReference>
<sequence length="286" mass="32498">MDNIEVREPYVPDAPRAIQKGTPLTSLLDIEAIECLAKNIFYVHREFEVKAFCEFAKDGLEPLSLMQRGQHIAKALRRFLPDNYSDAVAVLVASFTPVKIDAEEFGLAAFFYLPHGAFIAEYGQNPEYNHGVDPFDTSMKALYELTTRFTSEFAIRPFLIDQQERTLATLASWLVDSNPHVRRLCSEGTRPKLPWGKRLAAFVTDPTPTLFILEALRNDESLYVRRSVANHLGDIAKDHPDTVFSLCESWLEEGASKEVKWLIRHAVRHPAKKKDERALAIRVQAK</sequence>
<accession>A0ABT2YWZ7</accession>
<dbReference type="InterPro" id="IPR014825">
    <property type="entry name" value="DNA_alkylation"/>
</dbReference>
<dbReference type="SUPFAM" id="SSF48371">
    <property type="entry name" value="ARM repeat"/>
    <property type="match status" value="1"/>
</dbReference>
<reference evidence="1 2" key="1">
    <citation type="submission" date="2022-10" db="EMBL/GenBank/DDBJ databases">
        <title>Marinomonas transparenta sp. nov. and Marinomonas sargassi sp. nov., isolated from marine alga (Sargassum natans (L.) Gaillon).</title>
        <authorList>
            <person name="Wang Y."/>
        </authorList>
    </citation>
    <scope>NUCLEOTIDE SEQUENCE [LARGE SCALE GENOMIC DNA]</scope>
    <source>
        <strain evidence="1 2">C2222</strain>
    </source>
</reference>
<comment type="caution">
    <text evidence="1">The sequence shown here is derived from an EMBL/GenBank/DDBJ whole genome shotgun (WGS) entry which is preliminary data.</text>
</comment>
<protein>
    <submittedName>
        <fullName evidence="1">DNA alkylation repair protein</fullName>
    </submittedName>
</protein>
<dbReference type="RefSeq" id="WP_263531463.1">
    <property type="nucleotide sequence ID" value="NZ_JAOVZB010000009.1"/>
</dbReference>
<organism evidence="1 2">
    <name type="scientific">Marinomonas sargassi</name>
    <dbReference type="NCBI Taxonomy" id="2984494"/>
    <lineage>
        <taxon>Bacteria</taxon>
        <taxon>Pseudomonadati</taxon>
        <taxon>Pseudomonadota</taxon>
        <taxon>Gammaproteobacteria</taxon>
        <taxon>Oceanospirillales</taxon>
        <taxon>Oceanospirillaceae</taxon>
        <taxon>Marinomonas</taxon>
    </lineage>
</organism>
<evidence type="ECO:0000313" key="1">
    <source>
        <dbReference type="EMBL" id="MCV2404084.1"/>
    </source>
</evidence>
<dbReference type="InterPro" id="IPR016024">
    <property type="entry name" value="ARM-type_fold"/>
</dbReference>
<proteinExistence type="predicted"/>
<dbReference type="Proteomes" id="UP001209713">
    <property type="component" value="Unassembled WGS sequence"/>
</dbReference>
<name>A0ABT2YWZ7_9GAMM</name>
<evidence type="ECO:0000313" key="2">
    <source>
        <dbReference type="Proteomes" id="UP001209713"/>
    </source>
</evidence>
<dbReference type="Pfam" id="PF08713">
    <property type="entry name" value="DNA_alkylation"/>
    <property type="match status" value="1"/>
</dbReference>
<gene>
    <name evidence="1" type="ORF">OFY17_14555</name>
</gene>